<dbReference type="PANTHER" id="PTHR19331">
    <property type="entry name" value="SCAVENGER RECEPTOR DOMAIN-CONTAINING"/>
    <property type="match status" value="1"/>
</dbReference>
<keyword evidence="5 7" id="KW-1015">Disulfide bond</keyword>
<dbReference type="Pfam" id="PF00530">
    <property type="entry name" value="SRCR"/>
    <property type="match status" value="5"/>
</dbReference>
<feature type="domain" description="SRCR" evidence="9">
    <location>
        <begin position="131"/>
        <end position="231"/>
    </location>
</feature>
<keyword evidence="6" id="KW-0325">Glycoprotein</keyword>
<dbReference type="Proteomes" id="UP001152803">
    <property type="component" value="Unassembled WGS sequence"/>
</dbReference>
<feature type="disulfide bond" evidence="7">
    <location>
        <begin position="169"/>
        <end position="230"/>
    </location>
</feature>
<keyword evidence="4" id="KW-0677">Repeat</keyword>
<comment type="caution">
    <text evidence="10">The sequence shown here is derived from an EMBL/GenBank/DDBJ whole genome shotgun (WGS) entry which is preliminary data.</text>
</comment>
<feature type="disulfide bond" evidence="7">
    <location>
        <begin position="371"/>
        <end position="435"/>
    </location>
</feature>
<dbReference type="SUPFAM" id="SSF56487">
    <property type="entry name" value="SRCR-like"/>
    <property type="match status" value="5"/>
</dbReference>
<dbReference type="InterPro" id="IPR036772">
    <property type="entry name" value="SRCR-like_dom_sf"/>
</dbReference>
<organism evidence="10 11">
    <name type="scientific">Conger conger</name>
    <name type="common">Conger eel</name>
    <name type="synonym">Muraena conger</name>
    <dbReference type="NCBI Taxonomy" id="82655"/>
    <lineage>
        <taxon>Eukaryota</taxon>
        <taxon>Metazoa</taxon>
        <taxon>Chordata</taxon>
        <taxon>Craniata</taxon>
        <taxon>Vertebrata</taxon>
        <taxon>Euteleostomi</taxon>
        <taxon>Actinopterygii</taxon>
        <taxon>Neopterygii</taxon>
        <taxon>Teleostei</taxon>
        <taxon>Anguilliformes</taxon>
        <taxon>Congridae</taxon>
        <taxon>Conger</taxon>
    </lineage>
</organism>
<feature type="disulfide bond" evidence="7">
    <location>
        <begin position="489"/>
        <end position="550"/>
    </location>
</feature>
<dbReference type="InterPro" id="IPR001190">
    <property type="entry name" value="SRCR"/>
</dbReference>
<evidence type="ECO:0000256" key="5">
    <source>
        <dbReference type="ARBA" id="ARBA00023157"/>
    </source>
</evidence>
<evidence type="ECO:0000256" key="4">
    <source>
        <dbReference type="ARBA" id="ARBA00022737"/>
    </source>
</evidence>
<feature type="signal peptide" evidence="8">
    <location>
        <begin position="1"/>
        <end position="24"/>
    </location>
</feature>
<feature type="disulfide bond" evidence="7">
    <location>
        <begin position="476"/>
        <end position="540"/>
    </location>
</feature>
<gene>
    <name evidence="10" type="ORF">COCON_G00023760</name>
</gene>
<feature type="disulfide bond" evidence="7">
    <location>
        <begin position="261"/>
        <end position="325"/>
    </location>
</feature>
<dbReference type="AlphaFoldDB" id="A0A9Q1DX92"/>
<feature type="disulfide bond" evidence="7">
    <location>
        <begin position="305"/>
        <end position="315"/>
    </location>
</feature>
<reference evidence="10" key="1">
    <citation type="journal article" date="2023" name="Science">
        <title>Genome structures resolve the early diversification of teleost fishes.</title>
        <authorList>
            <person name="Parey E."/>
            <person name="Louis A."/>
            <person name="Montfort J."/>
            <person name="Bouchez O."/>
            <person name="Roques C."/>
            <person name="Iampietro C."/>
            <person name="Lluch J."/>
            <person name="Castinel A."/>
            <person name="Donnadieu C."/>
            <person name="Desvignes T."/>
            <person name="Floi Bucao C."/>
            <person name="Jouanno E."/>
            <person name="Wen M."/>
            <person name="Mejri S."/>
            <person name="Dirks R."/>
            <person name="Jansen H."/>
            <person name="Henkel C."/>
            <person name="Chen W.J."/>
            <person name="Zahm M."/>
            <person name="Cabau C."/>
            <person name="Klopp C."/>
            <person name="Thompson A.W."/>
            <person name="Robinson-Rechavi M."/>
            <person name="Braasch I."/>
            <person name="Lecointre G."/>
            <person name="Bobe J."/>
            <person name="Postlethwait J.H."/>
            <person name="Berthelot C."/>
            <person name="Roest Crollius H."/>
            <person name="Guiguen Y."/>
        </authorList>
    </citation>
    <scope>NUCLEOTIDE SEQUENCE</scope>
    <source>
        <strain evidence="10">Concon-B</strain>
    </source>
</reference>
<dbReference type="PRINTS" id="PR00258">
    <property type="entry name" value="SPERACTRCPTR"/>
</dbReference>
<feature type="disulfide bond" evidence="7">
    <location>
        <begin position="51"/>
        <end position="115"/>
    </location>
</feature>
<protein>
    <recommendedName>
        <fullName evidence="9">SRCR domain-containing protein</fullName>
    </recommendedName>
</protein>
<evidence type="ECO:0000259" key="9">
    <source>
        <dbReference type="PROSITE" id="PS50287"/>
    </source>
</evidence>
<feature type="domain" description="SRCR" evidence="9">
    <location>
        <begin position="26"/>
        <end position="126"/>
    </location>
</feature>
<dbReference type="FunFam" id="3.10.250.10:FF:000003">
    <property type="entry name" value="Deleted in malignant brain tumors 1"/>
    <property type="match status" value="4"/>
</dbReference>
<dbReference type="OrthoDB" id="536948at2759"/>
<sequence length="559" mass="57732">MMISGAALLLRLLSAILTNNPARSQVRLVNGNDRCSGRVEIFNAGQWGTVCDDSWDLNDAEVVCRQVGCGSAQSAPGSAHSGQGSGSIWLDDVSCSGSESSLSQCQHPGFGSSNCDHSEDAAVVCSARPQVRLVGGDDQCSGRVEIYNAGQWGTVCDDSWGLRDAEVVCRQVGCGSAQAAPGSAHSGQGSGPIWLDDVSCSGSESFLSQCQHSGFGSQNCGHSEDAAVVCSASAQVRLVGGDDRCSGRVEIYNDGQWGTVCDDSWGLNDTEVVCRQLGCGTAIFARRNAHFGQGSGPIWLDEVSCSGNESSLSECQHSGIGSHNCGHHEDAAVVCSASAPISTGQARLVSGDDQCSGRVEIYNDGQWGTVCDDSWDLNNAEVVCRQVGCGSAQAAPGNAHSGQGSGSIWLDDVSCSGSESFLSECQHSGFGSHNCGHSEDAAVVCSAGAPVRLVGGDDQCSGRVEIYNDGQWGTVCDDSWDLNDAEVVCRQLDCGSALAAPGSAQSGQGSGRIWLDDVSCSGSESSLSECQHSGFGSHNCGHSEDAAVVCSGRKSLIFS</sequence>
<comment type="subcellular location">
    <subcellularLocation>
        <location evidence="1">Secreted</location>
    </subcellularLocation>
</comment>
<evidence type="ECO:0000256" key="6">
    <source>
        <dbReference type="ARBA" id="ARBA00023180"/>
    </source>
</evidence>
<feature type="disulfide bond" evidence="7">
    <location>
        <begin position="415"/>
        <end position="425"/>
    </location>
</feature>
<dbReference type="SMART" id="SM00202">
    <property type="entry name" value="SR"/>
    <property type="match status" value="5"/>
</dbReference>
<feature type="domain" description="SRCR" evidence="9">
    <location>
        <begin position="346"/>
        <end position="446"/>
    </location>
</feature>
<dbReference type="GO" id="GO:0016020">
    <property type="term" value="C:membrane"/>
    <property type="evidence" value="ECO:0007669"/>
    <property type="project" value="InterPro"/>
</dbReference>
<keyword evidence="11" id="KW-1185">Reference proteome</keyword>
<dbReference type="EMBL" id="JAFJMO010000002">
    <property type="protein sequence ID" value="KAJ8283526.1"/>
    <property type="molecule type" value="Genomic_DNA"/>
</dbReference>
<evidence type="ECO:0000256" key="7">
    <source>
        <dbReference type="PROSITE-ProRule" id="PRU00196"/>
    </source>
</evidence>
<evidence type="ECO:0000256" key="2">
    <source>
        <dbReference type="ARBA" id="ARBA00022525"/>
    </source>
</evidence>
<feature type="domain" description="SRCR" evidence="9">
    <location>
        <begin position="236"/>
        <end position="336"/>
    </location>
</feature>
<feature type="domain" description="SRCR" evidence="9">
    <location>
        <begin position="451"/>
        <end position="551"/>
    </location>
</feature>
<dbReference type="PROSITE" id="PS50287">
    <property type="entry name" value="SRCR_2"/>
    <property type="match status" value="5"/>
</dbReference>
<accession>A0A9Q1DX92</accession>
<feature type="disulfide bond" evidence="7">
    <location>
        <begin position="64"/>
        <end position="125"/>
    </location>
</feature>
<evidence type="ECO:0000313" key="10">
    <source>
        <dbReference type="EMBL" id="KAJ8283526.1"/>
    </source>
</evidence>
<feature type="chain" id="PRO_5040441662" description="SRCR domain-containing protein" evidence="8">
    <location>
        <begin position="25"/>
        <end position="559"/>
    </location>
</feature>
<feature type="disulfide bond" evidence="7">
    <location>
        <begin position="95"/>
        <end position="105"/>
    </location>
</feature>
<dbReference type="PANTHER" id="PTHR19331:SF22">
    <property type="entry name" value="DELETED IN MALIGNANT BRAIN TUMORS 1 PROTEIN"/>
    <property type="match status" value="1"/>
</dbReference>
<keyword evidence="2" id="KW-0964">Secreted</keyword>
<name>A0A9Q1DX92_CONCO</name>
<dbReference type="Gene3D" id="3.10.250.10">
    <property type="entry name" value="SRCR-like domain"/>
    <property type="match status" value="5"/>
</dbReference>
<proteinExistence type="predicted"/>
<evidence type="ECO:0000313" key="11">
    <source>
        <dbReference type="Proteomes" id="UP001152803"/>
    </source>
</evidence>
<feature type="disulfide bond" evidence="7">
    <location>
        <begin position="520"/>
        <end position="530"/>
    </location>
</feature>
<feature type="disulfide bond" evidence="7">
    <location>
        <begin position="384"/>
        <end position="445"/>
    </location>
</feature>
<feature type="disulfide bond" evidence="7">
    <location>
        <begin position="200"/>
        <end position="210"/>
    </location>
</feature>
<feature type="disulfide bond" evidence="7">
    <location>
        <begin position="274"/>
        <end position="335"/>
    </location>
</feature>
<dbReference type="FunFam" id="3.10.250.10:FF:000006">
    <property type="entry name" value="neurotrypsin isoform X2"/>
    <property type="match status" value="1"/>
</dbReference>
<evidence type="ECO:0000256" key="3">
    <source>
        <dbReference type="ARBA" id="ARBA00022729"/>
    </source>
</evidence>
<keyword evidence="3 8" id="KW-0732">Signal</keyword>
<evidence type="ECO:0000256" key="1">
    <source>
        <dbReference type="ARBA" id="ARBA00004613"/>
    </source>
</evidence>
<evidence type="ECO:0000256" key="8">
    <source>
        <dbReference type="SAM" id="SignalP"/>
    </source>
</evidence>
<feature type="disulfide bond" evidence="7">
    <location>
        <begin position="156"/>
        <end position="220"/>
    </location>
</feature>
<dbReference type="PROSITE" id="PS00420">
    <property type="entry name" value="SRCR_1"/>
    <property type="match status" value="4"/>
</dbReference>